<reference evidence="5 6" key="1">
    <citation type="submission" date="2018-12" db="EMBL/GenBank/DDBJ databases">
        <authorList>
            <person name="Criscuolo A."/>
        </authorList>
    </citation>
    <scope>NUCLEOTIDE SEQUENCE [LARGE SCALE GENOMIC DNA]</scope>
    <source>
        <strain evidence="5">ACIP1116281</strain>
    </source>
</reference>
<feature type="domain" description="HTH araC/xylS-type" evidence="4">
    <location>
        <begin position="223"/>
        <end position="323"/>
    </location>
</feature>
<dbReference type="OrthoDB" id="7285481at2"/>
<dbReference type="EMBL" id="UZWD01000026">
    <property type="protein sequence ID" value="VDS05045.1"/>
    <property type="molecule type" value="Genomic_DNA"/>
</dbReference>
<gene>
    <name evidence="5" type="primary">feaR_1</name>
    <name evidence="5" type="ORF">DEVEQU_02186</name>
</gene>
<evidence type="ECO:0000313" key="5">
    <source>
        <dbReference type="EMBL" id="VDS05045.1"/>
    </source>
</evidence>
<dbReference type="GO" id="GO:0003700">
    <property type="term" value="F:DNA-binding transcription factor activity"/>
    <property type="evidence" value="ECO:0007669"/>
    <property type="project" value="InterPro"/>
</dbReference>
<evidence type="ECO:0000259" key="4">
    <source>
        <dbReference type="PROSITE" id="PS01124"/>
    </source>
</evidence>
<protein>
    <submittedName>
        <fullName evidence="5">Transcriptional activator FeaR</fullName>
    </submittedName>
</protein>
<keyword evidence="2" id="KW-0238">DNA-binding</keyword>
<accession>A0A3S4CDY7</accession>
<dbReference type="Pfam" id="PF14525">
    <property type="entry name" value="AraC_binding_2"/>
    <property type="match status" value="1"/>
</dbReference>
<sequence length="324" mass="35868">MTALQQPLARYERFSTTDVDEAREQVARVYCDHRLRPLSGARTVGAWQTMARTGAIAVGAMSYGADVEIEPGALDDFFLLMLPYSGQARIKQGRHEAEASSAQATVLNPDDATRMRWSADCAKLMVRIDRGALEQQLSAMLGGAPAKGVRFDLAMPVQGASAHWWRMVNLLMDGLELSEEPPNPLAASLQESLLMVSLLEHQANNFTARLAQRSNAIAPRHVRLVEGFIEENADKPLDLQDLIAVSGVSGRALFDGFRHFRGTSPLAHLRMVRLNRVREQLLTGGDEETVTSVATQWGFYQLGRFAALYKATFGESPSETRRRR</sequence>
<dbReference type="InterPro" id="IPR018060">
    <property type="entry name" value="HTH_AraC"/>
</dbReference>
<dbReference type="InterPro" id="IPR018062">
    <property type="entry name" value="HTH_AraC-typ_CS"/>
</dbReference>
<dbReference type="Gene3D" id="1.10.10.60">
    <property type="entry name" value="Homeodomain-like"/>
    <property type="match status" value="1"/>
</dbReference>
<dbReference type="SUPFAM" id="SSF46689">
    <property type="entry name" value="Homeodomain-like"/>
    <property type="match status" value="1"/>
</dbReference>
<dbReference type="InterPro" id="IPR035418">
    <property type="entry name" value="AraC-bd_2"/>
</dbReference>
<dbReference type="PROSITE" id="PS01124">
    <property type="entry name" value="HTH_ARAC_FAMILY_2"/>
    <property type="match status" value="1"/>
</dbReference>
<evidence type="ECO:0000256" key="3">
    <source>
        <dbReference type="ARBA" id="ARBA00023163"/>
    </source>
</evidence>
<proteinExistence type="predicted"/>
<dbReference type="AlphaFoldDB" id="A0A3S4CDY7"/>
<dbReference type="PANTHER" id="PTHR46796:SF12">
    <property type="entry name" value="HTH-TYPE DNA-BINDING TRANSCRIPTIONAL ACTIVATOR EUTR"/>
    <property type="match status" value="1"/>
</dbReference>
<dbReference type="SMART" id="SM00342">
    <property type="entry name" value="HTH_ARAC"/>
    <property type="match status" value="1"/>
</dbReference>
<dbReference type="PROSITE" id="PS00041">
    <property type="entry name" value="HTH_ARAC_FAMILY_1"/>
    <property type="match status" value="1"/>
</dbReference>
<evidence type="ECO:0000313" key="6">
    <source>
        <dbReference type="Proteomes" id="UP000268844"/>
    </source>
</evidence>
<name>A0A3S4CDY7_9HYPH</name>
<dbReference type="Pfam" id="PF12833">
    <property type="entry name" value="HTH_18"/>
    <property type="match status" value="1"/>
</dbReference>
<keyword evidence="3" id="KW-0804">Transcription</keyword>
<evidence type="ECO:0000256" key="1">
    <source>
        <dbReference type="ARBA" id="ARBA00023015"/>
    </source>
</evidence>
<evidence type="ECO:0000256" key="2">
    <source>
        <dbReference type="ARBA" id="ARBA00023125"/>
    </source>
</evidence>
<dbReference type="RefSeq" id="WP_126150589.1">
    <property type="nucleotide sequence ID" value="NZ_JBHTMH010000001.1"/>
</dbReference>
<dbReference type="InterPro" id="IPR009057">
    <property type="entry name" value="Homeodomain-like_sf"/>
</dbReference>
<dbReference type="GO" id="GO:0043565">
    <property type="term" value="F:sequence-specific DNA binding"/>
    <property type="evidence" value="ECO:0007669"/>
    <property type="project" value="InterPro"/>
</dbReference>
<keyword evidence="1" id="KW-0805">Transcription regulation</keyword>
<organism evidence="5 6">
    <name type="scientific">Devosia equisanguinis</name>
    <dbReference type="NCBI Taxonomy" id="2490941"/>
    <lineage>
        <taxon>Bacteria</taxon>
        <taxon>Pseudomonadati</taxon>
        <taxon>Pseudomonadota</taxon>
        <taxon>Alphaproteobacteria</taxon>
        <taxon>Hyphomicrobiales</taxon>
        <taxon>Devosiaceae</taxon>
        <taxon>Devosia</taxon>
    </lineage>
</organism>
<keyword evidence="6" id="KW-1185">Reference proteome</keyword>
<dbReference type="Proteomes" id="UP000268844">
    <property type="component" value="Unassembled WGS sequence"/>
</dbReference>
<dbReference type="PANTHER" id="PTHR46796">
    <property type="entry name" value="HTH-TYPE TRANSCRIPTIONAL ACTIVATOR RHAS-RELATED"/>
    <property type="match status" value="1"/>
</dbReference>
<dbReference type="InterPro" id="IPR050204">
    <property type="entry name" value="AraC_XylS_family_regulators"/>
</dbReference>